<evidence type="ECO:0000313" key="7">
    <source>
        <dbReference type="Proteomes" id="UP001369815"/>
    </source>
</evidence>
<dbReference type="InterPro" id="IPR036928">
    <property type="entry name" value="AS_sf"/>
</dbReference>
<feature type="active site" description="Charge relay system" evidence="3">
    <location>
        <position position="150"/>
    </location>
</feature>
<name>A0AAX6MMD6_9PEZI</name>
<dbReference type="Proteomes" id="UP001369815">
    <property type="component" value="Unassembled WGS sequence"/>
</dbReference>
<keyword evidence="7" id="KW-1185">Reference proteome</keyword>
<dbReference type="AlphaFoldDB" id="A0AAX6MMD6"/>
<feature type="binding site" evidence="4">
    <location>
        <begin position="171"/>
        <end position="174"/>
    </location>
    <ligand>
        <name>substrate</name>
    </ligand>
</feature>
<reference evidence="6 7" key="1">
    <citation type="journal article" date="2024" name="Front Chem Biol">
        <title>Unveiling the potential of Daldinia eschscholtzii MFLUCC 19-0629 through bioactivity and bioinformatics studies for enhanced sustainable agriculture production.</title>
        <authorList>
            <person name="Brooks S."/>
            <person name="Weaver J.A."/>
            <person name="Klomchit A."/>
            <person name="Alharthi S.A."/>
            <person name="Onlamun T."/>
            <person name="Nurani R."/>
            <person name="Vong T.K."/>
            <person name="Alberti F."/>
            <person name="Greco C."/>
        </authorList>
    </citation>
    <scope>NUCLEOTIDE SEQUENCE [LARGE SCALE GENOMIC DNA]</scope>
    <source>
        <strain evidence="6">MFLUCC 19-0629</strain>
    </source>
</reference>
<dbReference type="InterPro" id="IPR023631">
    <property type="entry name" value="Amidase_dom"/>
</dbReference>
<dbReference type="SUPFAM" id="SSF75304">
    <property type="entry name" value="Amidase signature (AS) enzymes"/>
    <property type="match status" value="1"/>
</dbReference>
<feature type="binding site" evidence="4">
    <location>
        <position position="124"/>
    </location>
    <ligand>
        <name>substrate</name>
    </ligand>
</feature>
<dbReference type="PANTHER" id="PTHR46072">
    <property type="entry name" value="AMIDASE-RELATED-RELATED"/>
    <property type="match status" value="1"/>
</dbReference>
<evidence type="ECO:0000259" key="5">
    <source>
        <dbReference type="Pfam" id="PF01425"/>
    </source>
</evidence>
<sequence>MVEISGGWQEKVCLKRETQDRALAIVTDNNLADIDDSLTEIFFQEALARAGELDNYRKEHGNVIGPLHGVPVTLKDQFNVKGYDSTLGYVSRTFSPAVEDAVLVALLKKLGAVILAKTNLPQSIMWCETENPLWGLTTNPSCKDYTPGGSTGGEAALLSLHGSLLGWGTDIGGSIRIPAHMMGLYGLKPSSSRFPYQGVPVSIEGQDYVPSSVGPLTRNLPSLITVMKELIQLEPWKHDSRCVPVPWREEIFQKFRSEPLTIGLLTDDGVVRPHPPITRVLLSLVEKLRGAGHDVVEWNSNLHAECIQVMDEFYTADGGEDIRRDVLAGGEPFLPHVEALVNRGQPISVYEYWQLNKRKVALQQAYLKKWNSIKSSKTGKQVDIVLMPPMPHTAVPHRACRWVGYTKIWNVLDYSALVIPAGRVSSLDGGTPWNHTARNALDGWNTMLWTQEKKKMIELGLPVGVQIAGRKLEEEKVLAVGTVINDLLR</sequence>
<evidence type="ECO:0000256" key="1">
    <source>
        <dbReference type="ARBA" id="ARBA00009199"/>
    </source>
</evidence>
<dbReference type="PANTHER" id="PTHR46072:SF2">
    <property type="entry name" value="AMIDASE (EUROFUNG)"/>
    <property type="match status" value="1"/>
</dbReference>
<gene>
    <name evidence="6" type="ORF">Daesc_003792</name>
</gene>
<dbReference type="Gene3D" id="3.90.1300.10">
    <property type="entry name" value="Amidase signature (AS) domain"/>
    <property type="match status" value="1"/>
</dbReference>
<feature type="binding site" evidence="4">
    <location>
        <position position="150"/>
    </location>
    <ligand>
        <name>substrate</name>
    </ligand>
</feature>
<dbReference type="EMBL" id="JBANMG010000004">
    <property type="protein sequence ID" value="KAK6953830.1"/>
    <property type="molecule type" value="Genomic_DNA"/>
</dbReference>
<evidence type="ECO:0000256" key="3">
    <source>
        <dbReference type="PIRSR" id="PIRSR001221-1"/>
    </source>
</evidence>
<feature type="domain" description="Amidase" evidence="5">
    <location>
        <begin position="37"/>
        <end position="478"/>
    </location>
</feature>
<dbReference type="GO" id="GO:0016787">
    <property type="term" value="F:hydrolase activity"/>
    <property type="evidence" value="ECO:0007669"/>
    <property type="project" value="UniProtKB-KW"/>
</dbReference>
<evidence type="ECO:0000313" key="6">
    <source>
        <dbReference type="EMBL" id="KAK6953830.1"/>
    </source>
</evidence>
<evidence type="ECO:0000256" key="2">
    <source>
        <dbReference type="ARBA" id="ARBA00022801"/>
    </source>
</evidence>
<protein>
    <recommendedName>
        <fullName evidence="5">Amidase domain-containing protein</fullName>
    </recommendedName>
</protein>
<proteinExistence type="inferred from homology"/>
<feature type="active site" description="Acyl-ester intermediate" evidence="3">
    <location>
        <position position="174"/>
    </location>
</feature>
<comment type="caution">
    <text evidence="6">The sequence shown here is derived from an EMBL/GenBank/DDBJ whole genome shotgun (WGS) entry which is preliminary data.</text>
</comment>
<evidence type="ECO:0000256" key="4">
    <source>
        <dbReference type="PIRSR" id="PIRSR001221-2"/>
    </source>
</evidence>
<dbReference type="Pfam" id="PF01425">
    <property type="entry name" value="Amidase"/>
    <property type="match status" value="1"/>
</dbReference>
<keyword evidence="2" id="KW-0378">Hydrolase</keyword>
<dbReference type="PIRSF" id="PIRSF001221">
    <property type="entry name" value="Amidase_fungi"/>
    <property type="match status" value="1"/>
</dbReference>
<organism evidence="6 7">
    <name type="scientific">Daldinia eschscholtzii</name>
    <dbReference type="NCBI Taxonomy" id="292717"/>
    <lineage>
        <taxon>Eukaryota</taxon>
        <taxon>Fungi</taxon>
        <taxon>Dikarya</taxon>
        <taxon>Ascomycota</taxon>
        <taxon>Pezizomycotina</taxon>
        <taxon>Sordariomycetes</taxon>
        <taxon>Xylariomycetidae</taxon>
        <taxon>Xylariales</taxon>
        <taxon>Hypoxylaceae</taxon>
        <taxon>Daldinia</taxon>
    </lineage>
</organism>
<accession>A0AAX6MMD6</accession>
<comment type="similarity">
    <text evidence="1">Belongs to the amidase family.</text>
</comment>
<feature type="active site" description="Charge relay system" evidence="3">
    <location>
        <position position="75"/>
    </location>
</feature>